<sequence length="129" mass="13761">MDKDAVVGSDTGTSLLAVHTVVCNVVAGAGGGVVTLWRGVESKGEPAALGDDLLRCGQRRGGVDGVHCGAEKDLAEEEEEEDRSHGWILAEQPGLRTWDEWKLSLAFGEGCRKLVLQFCLRNSTVPSIN</sequence>
<reference evidence="1" key="2">
    <citation type="submission" date="2015-06" db="UniProtKB">
        <authorList>
            <consortium name="EnsemblPlants"/>
        </authorList>
    </citation>
    <scope>IDENTIFICATION</scope>
</reference>
<dbReference type="Gramene" id="ORUFI07G18940.2">
    <property type="protein sequence ID" value="ORUFI07G18940.2"/>
    <property type="gene ID" value="ORUFI07G18940"/>
</dbReference>
<dbReference type="HOGENOM" id="CLU_1952098_0_0_1"/>
<dbReference type="AlphaFoldDB" id="A0A0E0Q9Q4"/>
<keyword evidence="2" id="KW-1185">Reference proteome</keyword>
<proteinExistence type="predicted"/>
<organism evidence="1 2">
    <name type="scientific">Oryza rufipogon</name>
    <name type="common">Brownbeard rice</name>
    <name type="synonym">Asian wild rice</name>
    <dbReference type="NCBI Taxonomy" id="4529"/>
    <lineage>
        <taxon>Eukaryota</taxon>
        <taxon>Viridiplantae</taxon>
        <taxon>Streptophyta</taxon>
        <taxon>Embryophyta</taxon>
        <taxon>Tracheophyta</taxon>
        <taxon>Spermatophyta</taxon>
        <taxon>Magnoliopsida</taxon>
        <taxon>Liliopsida</taxon>
        <taxon>Poales</taxon>
        <taxon>Poaceae</taxon>
        <taxon>BOP clade</taxon>
        <taxon>Oryzoideae</taxon>
        <taxon>Oryzeae</taxon>
        <taxon>Oryzinae</taxon>
        <taxon>Oryza</taxon>
    </lineage>
</organism>
<evidence type="ECO:0000313" key="1">
    <source>
        <dbReference type="EnsemblPlants" id="ORUFI07G18940.2"/>
    </source>
</evidence>
<evidence type="ECO:0000313" key="2">
    <source>
        <dbReference type="Proteomes" id="UP000008022"/>
    </source>
</evidence>
<reference evidence="2" key="1">
    <citation type="submission" date="2013-06" db="EMBL/GenBank/DDBJ databases">
        <authorList>
            <person name="Zhao Q."/>
        </authorList>
    </citation>
    <scope>NUCLEOTIDE SEQUENCE</scope>
    <source>
        <strain evidence="2">cv. W1943</strain>
    </source>
</reference>
<protein>
    <submittedName>
        <fullName evidence="1">Uncharacterized protein</fullName>
    </submittedName>
</protein>
<accession>A0A0E0Q9Q4</accession>
<name>A0A0E0Q9Q4_ORYRU</name>
<dbReference type="EnsemblPlants" id="ORUFI07G18940.2">
    <property type="protein sequence ID" value="ORUFI07G18940.2"/>
    <property type="gene ID" value="ORUFI07G18940"/>
</dbReference>
<dbReference type="Proteomes" id="UP000008022">
    <property type="component" value="Unassembled WGS sequence"/>
</dbReference>